<dbReference type="GO" id="GO:0055087">
    <property type="term" value="C:Ski complex"/>
    <property type="evidence" value="ECO:0007669"/>
    <property type="project" value="InterPro"/>
</dbReference>
<dbReference type="InterPro" id="IPR019734">
    <property type="entry name" value="TPR_rpt"/>
</dbReference>
<accession>A0A0X3NWE3</accession>
<dbReference type="Pfam" id="PF14559">
    <property type="entry name" value="TPR_19"/>
    <property type="match status" value="1"/>
</dbReference>
<evidence type="ECO:0000256" key="3">
    <source>
        <dbReference type="PROSITE-ProRule" id="PRU00339"/>
    </source>
</evidence>
<dbReference type="PANTHER" id="PTHR15704:SF7">
    <property type="entry name" value="SUPERKILLER COMPLEX PROTEIN 3"/>
    <property type="match status" value="1"/>
</dbReference>
<evidence type="ECO:0000256" key="1">
    <source>
        <dbReference type="ARBA" id="ARBA00022737"/>
    </source>
</evidence>
<evidence type="ECO:0000256" key="2">
    <source>
        <dbReference type="ARBA" id="ARBA00022803"/>
    </source>
</evidence>
<dbReference type="Gene3D" id="1.25.40.10">
    <property type="entry name" value="Tetratricopeptide repeat domain"/>
    <property type="match status" value="3"/>
</dbReference>
<keyword evidence="1" id="KW-0677">Repeat</keyword>
<dbReference type="InterPro" id="IPR039226">
    <property type="entry name" value="Ski3/TTC37"/>
</dbReference>
<evidence type="ECO:0000313" key="4">
    <source>
        <dbReference type="EMBL" id="JAP44019.1"/>
    </source>
</evidence>
<dbReference type="PROSITE" id="PS50005">
    <property type="entry name" value="TPR"/>
    <property type="match status" value="2"/>
</dbReference>
<dbReference type="InterPro" id="IPR011990">
    <property type="entry name" value="TPR-like_helical_dom_sf"/>
</dbReference>
<sequence length="1487" mass="163235">MPYTRTFKPSVGTNRVVLPSLAMANAKLILKKARQLFQERSYEQALEELKPVLEAEDVNYNALVLAAACYDQLRNEDRAIDTAYLAIKTDISNPIAWQGLMQFCLKNVDRFYALGLQCCVFLLSHYAKNGAPQKRLECVKNFIRLLVCYRLEIPDNTPPLNNLCMLTLASDSENAYALEAAIRLFVESALFSVTANNDNQEANCQRNPTFDSFVTKFTGICRLDLHLLETYTSRLRNILVDAHPPTLTAKATVAIGEACVLILAALFGMEEETRVQQREAEEETAEGSKPATPIASLQAASNLLLPLLPAESWQRQGYLDIHVCALAAVSAYTLRDFSRCNHITKEIMSFCRAHIMSATKEVESLNSLADSQPSTRTEFLTRRLPVTPIRMEAAGGVRGLYRVCDWAGCLLLSNAALSTLGSLAASAVDSFSSNCLPEDFSLTWPSPQAITFTQCCLLSAGSQSLKKVAFKDTDSPRPFSEVALTARLVRIWLQLLQKESNHKDNVRELLSLNAIGEGFSTSNRYLTGWLLVKANSTCEDSNSSAKEVALNNFYCGIREDKLYFPNYLYAGHVFKRKKDYKRALPLYRRAWTLMPGHPEIAYALSVTYCKLGRPEEAYKVYKNVDKKTFTTGMWLNYGLICLHLDRLVECVPALQKVVMAEPANALYWELLGDAYMARGSYRTALQSFEKSMQISKDSPMCHIQRARASIALLEYSSAVASLKYALDLVDGRPNLPMLILAAKGLMEVNIVLALQDLKQGLRTTALEYIESALLYAARVLGGVQAAGLQPPNWLWYYVGFSLSFLISINDSMLELRVPAIIARFHQTFAVEAGSSDDRCRIHLAGCIELAQIFLAILVRQTVPEPCTKEVGDTHPVKMTAEGSLACICLGMLSLFRAGVVCPHRQPSDLASSRLPLNRSSANTVNGRCTRRHLAVAEVWFQRALALKTPNPAGFGLLSLSWFGLGAVYGFTGDSLVEQSAYCMCKAVSLSNSLLSAGAALSFQLLTLKQVEDSRRVLDICQTVNSEHLGCWLAMSALAVAAPSAQTSPMQPSALQCLLQASCFGFSVDLVGRLIPKVFEGCLSAPIATLQGAAAEELKLSLLVSAEYLNRSLAFFPNDYRLWHDRGLLLQLTGLAHPANFCFRRALDLCSAWGSSCEDIEKGALAVAKAHYFLSTFVCKKPDWKIAEDLVTALDSSTNGHSSTSIYLVRALVALHKDDFKLAKEEFALSLGLLGKQNSARSTSSCFAAALLAAGVGKSKQKTPAFAIAAASAAKDIVAAKVNKDNDQPSARCQLLVSCLKLSSGTGHPEDCTLVPFDLNVTDASTYQYPLSSELLHTLSSFGNRSDLRRFTSSIKTRVLLFPNDQSAWTLLATALRLTQKLTSDMYVQKTPKKNKPTSKAPSVGDVVFCLLAACSVSNLQPSSYFLASELAAIANVCSKIDNSAKGEHSAWMASLRPFLLRGALLFPHTPNILPALEMMMMTMHDQA</sequence>
<feature type="repeat" description="TPR" evidence="3">
    <location>
        <begin position="665"/>
        <end position="698"/>
    </location>
</feature>
<dbReference type="SUPFAM" id="SSF48452">
    <property type="entry name" value="TPR-like"/>
    <property type="match status" value="2"/>
</dbReference>
<name>A0A0X3NWE3_SCHSO</name>
<proteinExistence type="predicted"/>
<dbReference type="GO" id="GO:0006401">
    <property type="term" value="P:RNA catabolic process"/>
    <property type="evidence" value="ECO:0007669"/>
    <property type="project" value="InterPro"/>
</dbReference>
<dbReference type="SMART" id="SM00028">
    <property type="entry name" value="TPR"/>
    <property type="match status" value="8"/>
</dbReference>
<dbReference type="PANTHER" id="PTHR15704">
    <property type="entry name" value="SUPERKILLER 3 PROTEIN-RELATED"/>
    <property type="match status" value="1"/>
</dbReference>
<dbReference type="EMBL" id="GEEE01019206">
    <property type="protein sequence ID" value="JAP44019.1"/>
    <property type="molecule type" value="Transcribed_RNA"/>
</dbReference>
<feature type="repeat" description="TPR" evidence="3">
    <location>
        <begin position="564"/>
        <end position="597"/>
    </location>
</feature>
<gene>
    <name evidence="4" type="primary">TTC37</name>
    <name evidence="4" type="ORF">TR155821</name>
</gene>
<reference evidence="4" key="1">
    <citation type="submission" date="2016-01" db="EMBL/GenBank/DDBJ databases">
        <title>Reference transcriptome for the parasite Schistocephalus solidus: insights into the molecular evolution of parasitism.</title>
        <authorList>
            <person name="Hebert F.O."/>
            <person name="Grambauer S."/>
            <person name="Barber I."/>
            <person name="Landry C.R."/>
            <person name="Aubin-Horth N."/>
        </authorList>
    </citation>
    <scope>NUCLEOTIDE SEQUENCE</scope>
</reference>
<keyword evidence="2 3" id="KW-0802">TPR repeat</keyword>
<protein>
    <submittedName>
        <fullName evidence="4">Tetratricopeptide repeat protein 37</fullName>
    </submittedName>
</protein>
<organism evidence="4">
    <name type="scientific">Schistocephalus solidus</name>
    <name type="common">Tapeworm</name>
    <dbReference type="NCBI Taxonomy" id="70667"/>
    <lineage>
        <taxon>Eukaryota</taxon>
        <taxon>Metazoa</taxon>
        <taxon>Spiralia</taxon>
        <taxon>Lophotrochozoa</taxon>
        <taxon>Platyhelminthes</taxon>
        <taxon>Cestoda</taxon>
        <taxon>Eucestoda</taxon>
        <taxon>Diphyllobothriidea</taxon>
        <taxon>Diphyllobothriidae</taxon>
        <taxon>Schistocephalus</taxon>
    </lineage>
</organism>
<dbReference type="Pfam" id="PF13432">
    <property type="entry name" value="TPR_16"/>
    <property type="match status" value="1"/>
</dbReference>